<dbReference type="PATRIC" id="fig|45056.6.peg.2196"/>
<comment type="caution">
    <text evidence="1">The sequence shown here is derived from an EMBL/GenBank/DDBJ whole genome shotgun (WGS) entry which is preliminary data.</text>
</comment>
<dbReference type="RefSeq" id="WP_058463169.1">
    <property type="nucleotide sequence ID" value="NZ_CAAAHS010000001.1"/>
</dbReference>
<keyword evidence="2" id="KW-1185">Reference proteome</keyword>
<proteinExistence type="predicted"/>
<dbReference type="EMBL" id="LNKA01000019">
    <property type="protein sequence ID" value="KTC64830.1"/>
    <property type="molecule type" value="Genomic_DNA"/>
</dbReference>
<dbReference type="OrthoDB" id="5641125at2"/>
<dbReference type="AlphaFoldDB" id="A0A0W0R1F5"/>
<organism evidence="1 2">
    <name type="scientific">Legionella adelaidensis</name>
    <dbReference type="NCBI Taxonomy" id="45056"/>
    <lineage>
        <taxon>Bacteria</taxon>
        <taxon>Pseudomonadati</taxon>
        <taxon>Pseudomonadota</taxon>
        <taxon>Gammaproteobacteria</taxon>
        <taxon>Legionellales</taxon>
        <taxon>Legionellaceae</taxon>
        <taxon>Legionella</taxon>
    </lineage>
</organism>
<gene>
    <name evidence="1" type="ORF">Lade_2124</name>
</gene>
<reference evidence="1 2" key="1">
    <citation type="submission" date="2015-11" db="EMBL/GenBank/DDBJ databases">
        <title>Identification of large and diverse effector repertoires of 38 Legionella species.</title>
        <authorList>
            <person name="Burstein D."/>
            <person name="Amaro F."/>
            <person name="Zusman T."/>
            <person name="Lifshitz Z."/>
            <person name="Cohen O."/>
            <person name="Gilbert J.A."/>
            <person name="Pupko T."/>
            <person name="Shuman H.A."/>
            <person name="Segal G."/>
        </authorList>
    </citation>
    <scope>NUCLEOTIDE SEQUENCE [LARGE SCALE GENOMIC DNA]</scope>
    <source>
        <strain evidence="1 2">1762-AUS-E</strain>
    </source>
</reference>
<sequence>MTIFLKVAQKFLGIEISALHDRSLKDDASIFNTVATAAGYGRDIDLATEKRALLKVLIVRLSELKDGENDAATLGQIKGLIESCRREGAEKSSAKHMDEGHFGPGLRELEIFVQVVLDKISSLGLQNIPADSSPLSIFHYAIAQHGVDKALQQAKAGCIQRFFSDPRLSSTRALEEQKEKLLLQILADCIQDIDVLNLTHPRYGVALQRSILLWIREAKEKIAELEGGTLKDTCLKDYLEEAETTIRDIPQAAAQAEVRGRAASLQLA</sequence>
<protein>
    <recommendedName>
        <fullName evidence="3">Coiled-coil protein</fullName>
    </recommendedName>
</protein>
<name>A0A0W0R1F5_9GAMM</name>
<evidence type="ECO:0000313" key="2">
    <source>
        <dbReference type="Proteomes" id="UP000054859"/>
    </source>
</evidence>
<accession>A0A0W0R1F5</accession>
<evidence type="ECO:0000313" key="1">
    <source>
        <dbReference type="EMBL" id="KTC64830.1"/>
    </source>
</evidence>
<dbReference type="Proteomes" id="UP000054859">
    <property type="component" value="Unassembled WGS sequence"/>
</dbReference>
<evidence type="ECO:0008006" key="3">
    <source>
        <dbReference type="Google" id="ProtNLM"/>
    </source>
</evidence>